<evidence type="ECO:0000256" key="3">
    <source>
        <dbReference type="ARBA" id="ARBA00022763"/>
    </source>
</evidence>
<proteinExistence type="inferred from homology"/>
<dbReference type="Proteomes" id="UP000005222">
    <property type="component" value="Chromosome H"/>
</dbReference>
<dbReference type="Pfam" id="PF02586">
    <property type="entry name" value="SRAP"/>
    <property type="match status" value="1"/>
</dbReference>
<dbReference type="AlphaFoldDB" id="G8YHD1"/>
<dbReference type="GO" id="GO:0008233">
    <property type="term" value="F:peptidase activity"/>
    <property type="evidence" value="ECO:0007669"/>
    <property type="project" value="UniProtKB-KW"/>
</dbReference>
<sequence length="351" mass="39863">MCGRYALGVNLNELPQQFIQSAITPFSGRQSNYHLDQEHSTGDNYTFNAGDKESGDSLEVEVNRANGDFTKTYNIAPTKTAVIIYGRKEEGKTKYIIETSTFGLLPVWAGKNNEDTAGKSATELKKVISHLESRYFNCRKESLTSSRVWNSAKKTRCVVPIQGYFEWMKTKGKKTPYYVYPKDSSLLFLAGFYSHNSNFKNQESDDSDNISSFTIVTGPAHKADVGDISWLHDRKPIILMAGSESFHKWLDPDVEWSDDIYNCLETSKNEAYSNIASYTVDQEVGNTKSEGEHLIEKRETKPKKSISDFFAPETKVKREEENKSSSHKGTKRRKSFSPDEGHEYKTKVKKE</sequence>
<keyword evidence="4" id="KW-0378">Hydrolase</keyword>
<dbReference type="OrthoDB" id="2111841at2759"/>
<evidence type="ECO:0000313" key="11">
    <source>
        <dbReference type="Proteomes" id="UP000005222"/>
    </source>
</evidence>
<dbReference type="eggNOG" id="KOG2618">
    <property type="taxonomic scope" value="Eukaryota"/>
</dbReference>
<dbReference type="SUPFAM" id="SSF143081">
    <property type="entry name" value="BB1717-like"/>
    <property type="match status" value="1"/>
</dbReference>
<reference evidence="10" key="1">
    <citation type="submission" date="2011-10" db="EMBL/GenBank/DDBJ databases">
        <authorList>
            <person name="Genoscope - CEA"/>
        </authorList>
    </citation>
    <scope>NUCLEOTIDE SEQUENCE</scope>
</reference>
<dbReference type="HOGENOM" id="CLU_035990_0_0_1"/>
<dbReference type="Proteomes" id="UP000005222">
    <property type="component" value="Chromosome G"/>
</dbReference>
<evidence type="ECO:0000256" key="6">
    <source>
        <dbReference type="ARBA" id="ARBA00023125"/>
    </source>
</evidence>
<keyword evidence="7" id="KW-0456">Lyase</keyword>
<name>G8YHD1_PICSO</name>
<dbReference type="GO" id="GO:0016829">
    <property type="term" value="F:lyase activity"/>
    <property type="evidence" value="ECO:0007669"/>
    <property type="project" value="UniProtKB-KW"/>
</dbReference>
<comment type="similarity">
    <text evidence="1">Belongs to the SOS response-associated peptidase family.</text>
</comment>
<keyword evidence="11" id="KW-1185">Reference proteome</keyword>
<dbReference type="GO" id="GO:0003697">
    <property type="term" value="F:single-stranded DNA binding"/>
    <property type="evidence" value="ECO:0007669"/>
    <property type="project" value="InterPro"/>
</dbReference>
<feature type="region of interest" description="Disordered" evidence="8">
    <location>
        <begin position="286"/>
        <end position="351"/>
    </location>
</feature>
<gene>
    <name evidence="10" type="primary">Piso0_003166</name>
    <name evidence="9" type="ORF">GNLVRS01_PISO0G06342g</name>
    <name evidence="10" type="ORF">GNLVRS01_PISO0H06343g</name>
</gene>
<evidence type="ECO:0000256" key="8">
    <source>
        <dbReference type="SAM" id="MobiDB-lite"/>
    </source>
</evidence>
<keyword evidence="3" id="KW-0227">DNA damage</keyword>
<dbReference type="FunCoup" id="G8YHD1">
    <property type="interactions" value="1036"/>
</dbReference>
<organism evidence="10 11">
    <name type="scientific">Pichia sorbitophila (strain ATCC MYA-4447 / BCRC 22081 / CBS 7064 / NBRC 10061 / NRRL Y-12695)</name>
    <name type="common">Hybrid yeast</name>
    <dbReference type="NCBI Taxonomy" id="559304"/>
    <lineage>
        <taxon>Eukaryota</taxon>
        <taxon>Fungi</taxon>
        <taxon>Dikarya</taxon>
        <taxon>Ascomycota</taxon>
        <taxon>Saccharomycotina</taxon>
        <taxon>Pichiomycetes</taxon>
        <taxon>Debaryomycetaceae</taxon>
        <taxon>Millerozyma</taxon>
    </lineage>
</organism>
<evidence type="ECO:0000313" key="10">
    <source>
        <dbReference type="EMBL" id="CCE80833.1"/>
    </source>
</evidence>
<feature type="compositionally biased region" description="Basic and acidic residues" evidence="8">
    <location>
        <begin position="289"/>
        <end position="299"/>
    </location>
</feature>
<feature type="compositionally biased region" description="Basic and acidic residues" evidence="8">
    <location>
        <begin position="336"/>
        <end position="351"/>
    </location>
</feature>
<dbReference type="InParanoid" id="G8YHD1"/>
<accession>G8YHD1</accession>
<protein>
    <submittedName>
        <fullName evidence="10">Piso0_003166 protein</fullName>
    </submittedName>
</protein>
<evidence type="ECO:0000256" key="7">
    <source>
        <dbReference type="ARBA" id="ARBA00023239"/>
    </source>
</evidence>
<dbReference type="GO" id="GO:0006508">
    <property type="term" value="P:proteolysis"/>
    <property type="evidence" value="ECO:0007669"/>
    <property type="project" value="UniProtKB-KW"/>
</dbReference>
<dbReference type="PANTHER" id="PTHR13604:SF0">
    <property type="entry name" value="ABASIC SITE PROCESSING PROTEIN HMCES"/>
    <property type="match status" value="1"/>
</dbReference>
<keyword evidence="2" id="KW-0645">Protease</keyword>
<dbReference type="STRING" id="559304.G8YHD1"/>
<feature type="compositionally biased region" description="Basic residues" evidence="8">
    <location>
        <begin position="325"/>
        <end position="335"/>
    </location>
</feature>
<dbReference type="EMBL" id="FO082053">
    <property type="protein sequence ID" value="CCE80068.1"/>
    <property type="molecule type" value="Genomic_DNA"/>
</dbReference>
<dbReference type="Gene3D" id="3.90.1680.10">
    <property type="entry name" value="SOS response associated peptidase-like"/>
    <property type="match status" value="1"/>
</dbReference>
<dbReference type="PANTHER" id="PTHR13604">
    <property type="entry name" value="DC12-RELATED"/>
    <property type="match status" value="1"/>
</dbReference>
<evidence type="ECO:0000256" key="4">
    <source>
        <dbReference type="ARBA" id="ARBA00022801"/>
    </source>
</evidence>
<keyword evidence="6" id="KW-0238">DNA-binding</keyword>
<feature type="compositionally biased region" description="Basic and acidic residues" evidence="8">
    <location>
        <begin position="314"/>
        <end position="324"/>
    </location>
</feature>
<keyword evidence="5" id="KW-0190">Covalent protein-DNA linkage</keyword>
<dbReference type="InterPro" id="IPR036590">
    <property type="entry name" value="SRAP-like"/>
</dbReference>
<dbReference type="InterPro" id="IPR003738">
    <property type="entry name" value="SRAP"/>
</dbReference>
<evidence type="ECO:0000313" key="9">
    <source>
        <dbReference type="EMBL" id="CCE80068.1"/>
    </source>
</evidence>
<dbReference type="EMBL" id="FO082052">
    <property type="protein sequence ID" value="CCE80833.1"/>
    <property type="molecule type" value="Genomic_DNA"/>
</dbReference>
<dbReference type="GO" id="GO:0106300">
    <property type="term" value="P:protein-DNA covalent cross-linking repair"/>
    <property type="evidence" value="ECO:0007669"/>
    <property type="project" value="InterPro"/>
</dbReference>
<evidence type="ECO:0000256" key="5">
    <source>
        <dbReference type="ARBA" id="ARBA00023124"/>
    </source>
</evidence>
<evidence type="ECO:0000256" key="1">
    <source>
        <dbReference type="ARBA" id="ARBA00008136"/>
    </source>
</evidence>
<reference evidence="11" key="2">
    <citation type="journal article" date="2012" name="G3 (Bethesda)">
        <title>Pichia sorbitophila, an interspecies yeast hybrid reveals early steps of genome resolution following polyploidization.</title>
        <authorList>
            <person name="Leh Louis V."/>
            <person name="Despons L."/>
            <person name="Friedrich A."/>
            <person name="Martin T."/>
            <person name="Durrens P."/>
            <person name="Casaregola S."/>
            <person name="Neuveglise C."/>
            <person name="Fairhead C."/>
            <person name="Marck C."/>
            <person name="Cruz J.A."/>
            <person name="Straub M.L."/>
            <person name="Kugler V."/>
            <person name="Sacerdot C."/>
            <person name="Uzunov Z."/>
            <person name="Thierry A."/>
            <person name="Weiss S."/>
            <person name="Bleykasten C."/>
            <person name="De Montigny J."/>
            <person name="Jacques N."/>
            <person name="Jung P."/>
            <person name="Lemaire M."/>
            <person name="Mallet S."/>
            <person name="Morel G."/>
            <person name="Richard G.F."/>
            <person name="Sarkar A."/>
            <person name="Savel G."/>
            <person name="Schacherer J."/>
            <person name="Seret M.L."/>
            <person name="Talla E."/>
            <person name="Samson G."/>
            <person name="Jubin C."/>
            <person name="Poulain J."/>
            <person name="Vacherie B."/>
            <person name="Barbe V."/>
            <person name="Pelletier E."/>
            <person name="Sherman D.J."/>
            <person name="Westhof E."/>
            <person name="Weissenbach J."/>
            <person name="Baret P.V."/>
            <person name="Wincker P."/>
            <person name="Gaillardin C."/>
            <person name="Dujon B."/>
            <person name="Souciet J.L."/>
        </authorList>
    </citation>
    <scope>NUCLEOTIDE SEQUENCE [LARGE SCALE GENOMIC DNA]</scope>
    <source>
        <strain evidence="11">ATCC MYA-4447 / BCRC 22081 / CBS 7064 / NBRC 10061 / NRRL Y-12695</strain>
    </source>
</reference>
<evidence type="ECO:0000256" key="2">
    <source>
        <dbReference type="ARBA" id="ARBA00022670"/>
    </source>
</evidence>